<dbReference type="AlphaFoldDB" id="A0A401SPZ1"/>
<evidence type="ECO:0000256" key="10">
    <source>
        <dbReference type="RuleBase" id="RU000354"/>
    </source>
</evidence>
<dbReference type="InterPro" id="IPR001839">
    <property type="entry name" value="TGF-b_C"/>
</dbReference>
<dbReference type="CDD" id="cd13759">
    <property type="entry name" value="TGF_beta_NODAL"/>
    <property type="match status" value="1"/>
</dbReference>
<evidence type="ECO:0000313" key="15">
    <source>
        <dbReference type="EMBL" id="GCC32475.1"/>
    </source>
</evidence>
<keyword evidence="4" id="KW-0964">Secreted</keyword>
<dbReference type="STRING" id="137246.A0A401SPZ1"/>
<dbReference type="Gene3D" id="2.10.90.10">
    <property type="entry name" value="Cystine-knot cytokines"/>
    <property type="match status" value="1"/>
</dbReference>
<keyword evidence="7 10" id="KW-0339">Growth factor</keyword>
<keyword evidence="5" id="KW-0165">Cleavage on pair of basic residues</keyword>
<feature type="region of interest" description="Disordered" evidence="11">
    <location>
        <begin position="195"/>
        <end position="227"/>
    </location>
</feature>
<evidence type="ECO:0000256" key="5">
    <source>
        <dbReference type="ARBA" id="ARBA00022685"/>
    </source>
</evidence>
<name>A0A401SPZ1_CHIPU</name>
<dbReference type="OMA" id="HQSEYPC"/>
<protein>
    <submittedName>
        <fullName evidence="14">Nodal1</fullName>
    </submittedName>
</protein>
<comment type="subcellular location">
    <subcellularLocation>
        <location evidence="1">Secreted</location>
    </subcellularLocation>
</comment>
<dbReference type="Pfam" id="PF00688">
    <property type="entry name" value="TGFb_propeptide"/>
    <property type="match status" value="1"/>
</dbReference>
<dbReference type="GO" id="GO:0009888">
    <property type="term" value="P:tissue development"/>
    <property type="evidence" value="ECO:0007669"/>
    <property type="project" value="UniProtKB-ARBA"/>
</dbReference>
<dbReference type="InterPro" id="IPR029034">
    <property type="entry name" value="Cystine-knot_cytokine"/>
</dbReference>
<evidence type="ECO:0000256" key="11">
    <source>
        <dbReference type="SAM" id="MobiDB-lite"/>
    </source>
</evidence>
<dbReference type="InterPro" id="IPR001111">
    <property type="entry name" value="TGF-b_propeptide"/>
</dbReference>
<dbReference type="InterPro" id="IPR015615">
    <property type="entry name" value="TGF-beta-rel"/>
</dbReference>
<evidence type="ECO:0000256" key="1">
    <source>
        <dbReference type="ARBA" id="ARBA00004613"/>
    </source>
</evidence>
<evidence type="ECO:0000256" key="2">
    <source>
        <dbReference type="ARBA" id="ARBA00006656"/>
    </source>
</evidence>
<dbReference type="GO" id="GO:0008083">
    <property type="term" value="F:growth factor activity"/>
    <property type="evidence" value="ECO:0007669"/>
    <property type="project" value="UniProtKB-KW"/>
</dbReference>
<dbReference type="EMBL" id="LC787706">
    <property type="protein sequence ID" value="BEU43112.1"/>
    <property type="molecule type" value="mRNA"/>
</dbReference>
<dbReference type="FunFam" id="2.10.90.10:FF:000026">
    <property type="entry name" value="Nodal homolog 3-A"/>
    <property type="match status" value="1"/>
</dbReference>
<dbReference type="InterPro" id="IPR017948">
    <property type="entry name" value="TGFb_CS"/>
</dbReference>
<dbReference type="PROSITE" id="PS51362">
    <property type="entry name" value="TGF_BETA_2"/>
    <property type="match status" value="1"/>
</dbReference>
<dbReference type="PANTHER" id="PTHR11848">
    <property type="entry name" value="TGF-BETA FAMILY"/>
    <property type="match status" value="1"/>
</dbReference>
<feature type="region of interest" description="Disordered" evidence="11">
    <location>
        <begin position="246"/>
        <end position="313"/>
    </location>
</feature>
<accession>A0A401SPZ1</accession>
<comment type="similarity">
    <text evidence="2 10">Belongs to the TGF-beta family.</text>
</comment>
<dbReference type="SUPFAM" id="SSF57501">
    <property type="entry name" value="Cystine-knot cytokines"/>
    <property type="match status" value="1"/>
</dbReference>
<feature type="domain" description="TGF-beta family profile" evidence="13">
    <location>
        <begin position="303"/>
        <end position="417"/>
    </location>
</feature>
<dbReference type="Pfam" id="PF00019">
    <property type="entry name" value="TGF_beta"/>
    <property type="match status" value="1"/>
</dbReference>
<evidence type="ECO:0000256" key="8">
    <source>
        <dbReference type="ARBA" id="ARBA00023157"/>
    </source>
</evidence>
<dbReference type="Proteomes" id="UP000287033">
    <property type="component" value="Unassembled WGS sequence"/>
</dbReference>
<dbReference type="PANTHER" id="PTHR11848:SF159">
    <property type="entry name" value="NODAL HOMOLOG"/>
    <property type="match status" value="1"/>
</dbReference>
<dbReference type="GO" id="GO:0005125">
    <property type="term" value="F:cytokine activity"/>
    <property type="evidence" value="ECO:0007669"/>
    <property type="project" value="TreeGrafter"/>
</dbReference>
<keyword evidence="8" id="KW-1015">Disulfide bond</keyword>
<evidence type="ECO:0000256" key="4">
    <source>
        <dbReference type="ARBA" id="ARBA00022525"/>
    </source>
</evidence>
<feature type="compositionally biased region" description="Basic residues" evidence="11">
    <location>
        <begin position="258"/>
        <end position="291"/>
    </location>
</feature>
<keyword evidence="9" id="KW-0325">Glycoprotein</keyword>
<dbReference type="EMBL" id="BEZZ01000438">
    <property type="protein sequence ID" value="GCC32475.1"/>
    <property type="molecule type" value="Genomic_DNA"/>
</dbReference>
<evidence type="ECO:0000256" key="3">
    <source>
        <dbReference type="ARBA" id="ARBA00022473"/>
    </source>
</evidence>
<evidence type="ECO:0000256" key="9">
    <source>
        <dbReference type="ARBA" id="ARBA00023180"/>
    </source>
</evidence>
<proteinExistence type="evidence at transcript level"/>
<evidence type="ECO:0000313" key="14">
    <source>
        <dbReference type="EMBL" id="BEU43112.1"/>
    </source>
</evidence>
<gene>
    <name evidence="14" type="primary">CpNodal1</name>
    <name evidence="15" type="ORF">chiPu_0010936</name>
</gene>
<reference evidence="14" key="2">
    <citation type="journal article" date="2024" name="Dev. Dyn.">
        <title>Enigmatic Nodal and Lefty gene repertoire discrepancy: Latent evolutionary history revealed by vertebrate-wide phylogeny.</title>
        <authorList>
            <person name="Kuraku S."/>
        </authorList>
    </citation>
    <scope>NUCLEOTIDE SEQUENCE</scope>
    <source>
        <strain evidence="14">Kobe-emb</strain>
        <tissue evidence="14">Whole embryo</tissue>
    </source>
</reference>
<dbReference type="OrthoDB" id="5949851at2759"/>
<feature type="chain" id="PRO_5042713030" evidence="12">
    <location>
        <begin position="18"/>
        <end position="417"/>
    </location>
</feature>
<evidence type="ECO:0000259" key="13">
    <source>
        <dbReference type="PROSITE" id="PS51362"/>
    </source>
</evidence>
<dbReference type="GO" id="GO:0007369">
    <property type="term" value="P:gastrulation"/>
    <property type="evidence" value="ECO:0007669"/>
    <property type="project" value="UniProtKB-ARBA"/>
</dbReference>
<keyword evidence="6 12" id="KW-0732">Signal</keyword>
<dbReference type="PROSITE" id="PS00250">
    <property type="entry name" value="TGF_BETA_1"/>
    <property type="match status" value="1"/>
</dbReference>
<dbReference type="SMART" id="SM00204">
    <property type="entry name" value="TGFB"/>
    <property type="match status" value="1"/>
</dbReference>
<sequence>MKFPFLLALLSISVVRANPTGKWPWRVLQSKPGPPASFREVAAFIKRLEARNISLSLPTHMLSLYRSYSSGNYSGLSAHERPVLPEADTVRSLVAKSFHHNGSRWIVTFDMSMLAANEKLQFAELRISVPAFAESCSLLELHHQSEYPCGPATCQDQLFLGSFPPASVLEDAEGCAIYNVTNILRHWINRSKPRGKGRLTGLQWPESPSCRSKRSLPSTRNEGKAETKETALLLVFSQRPEQSCSESSSLLKDANSSKHVRKPRKRKGCRLKPKGHVACQRKRTRGRGRGKGRAERSGTRIQRRPRHHSKSNKLTRCRRIDFQVKFDKIGWGAWVIFPKTYNAFRCEGECPSPSGENVKPSNHAYMQSLLKFHRPTLVPAPCCVPIKMSPMSMLYKENGEVVLRHHENMVVQECGCR</sequence>
<evidence type="ECO:0000256" key="12">
    <source>
        <dbReference type="SAM" id="SignalP"/>
    </source>
</evidence>
<evidence type="ECO:0000256" key="6">
    <source>
        <dbReference type="ARBA" id="ARBA00022729"/>
    </source>
</evidence>
<organism evidence="15 16">
    <name type="scientific">Chiloscyllium punctatum</name>
    <name type="common">Brownbanded bambooshark</name>
    <name type="synonym">Hemiscyllium punctatum</name>
    <dbReference type="NCBI Taxonomy" id="137246"/>
    <lineage>
        <taxon>Eukaryota</taxon>
        <taxon>Metazoa</taxon>
        <taxon>Chordata</taxon>
        <taxon>Craniata</taxon>
        <taxon>Vertebrata</taxon>
        <taxon>Chondrichthyes</taxon>
        <taxon>Elasmobranchii</taxon>
        <taxon>Galeomorphii</taxon>
        <taxon>Galeoidea</taxon>
        <taxon>Orectolobiformes</taxon>
        <taxon>Hemiscylliidae</taxon>
        <taxon>Chiloscyllium</taxon>
    </lineage>
</organism>
<evidence type="ECO:0000313" key="16">
    <source>
        <dbReference type="Proteomes" id="UP000287033"/>
    </source>
</evidence>
<reference evidence="15 16" key="1">
    <citation type="journal article" date="2018" name="Nat. Ecol. Evol.">
        <title>Shark genomes provide insights into elasmobranch evolution and the origin of vertebrates.</title>
        <authorList>
            <person name="Hara Y"/>
            <person name="Yamaguchi K"/>
            <person name="Onimaru K"/>
            <person name="Kadota M"/>
            <person name="Koyanagi M"/>
            <person name="Keeley SD"/>
            <person name="Tatsumi K"/>
            <person name="Tanaka K"/>
            <person name="Motone F"/>
            <person name="Kageyama Y"/>
            <person name="Nozu R"/>
            <person name="Adachi N"/>
            <person name="Nishimura O"/>
            <person name="Nakagawa R"/>
            <person name="Tanegashima C"/>
            <person name="Kiyatake I"/>
            <person name="Matsumoto R"/>
            <person name="Murakumo K"/>
            <person name="Nishida K"/>
            <person name="Terakita A"/>
            <person name="Kuratani S"/>
            <person name="Sato K"/>
            <person name="Hyodo S Kuraku.S."/>
        </authorList>
    </citation>
    <scope>NUCLEOTIDE SEQUENCE [LARGE SCALE GENOMIC DNA]</scope>
</reference>
<feature type="compositionally biased region" description="Basic residues" evidence="11">
    <location>
        <begin position="301"/>
        <end position="313"/>
    </location>
</feature>
<evidence type="ECO:0000256" key="7">
    <source>
        <dbReference type="ARBA" id="ARBA00023030"/>
    </source>
</evidence>
<feature type="signal peptide" evidence="12">
    <location>
        <begin position="1"/>
        <end position="17"/>
    </location>
</feature>
<keyword evidence="16" id="KW-1185">Reference proteome</keyword>
<keyword evidence="3" id="KW-0217">Developmental protein</keyword>
<dbReference type="GO" id="GO:0005615">
    <property type="term" value="C:extracellular space"/>
    <property type="evidence" value="ECO:0007669"/>
    <property type="project" value="TreeGrafter"/>
</dbReference>